<dbReference type="PRINTS" id="PR00454">
    <property type="entry name" value="ETSDOMAIN"/>
</dbReference>
<evidence type="ECO:0000313" key="6">
    <source>
        <dbReference type="EMBL" id="KAL1377530.1"/>
    </source>
</evidence>
<name>A0ABD1CMB3_CULPP</name>
<evidence type="ECO:0000256" key="2">
    <source>
        <dbReference type="ARBA" id="ARBA00023125"/>
    </source>
</evidence>
<proteinExistence type="inferred from homology"/>
<feature type="compositionally biased region" description="Polar residues" evidence="4">
    <location>
        <begin position="519"/>
        <end position="531"/>
    </location>
</feature>
<feature type="compositionally biased region" description="Low complexity" evidence="4">
    <location>
        <begin position="248"/>
        <end position="257"/>
    </location>
</feature>
<dbReference type="InterPro" id="IPR046328">
    <property type="entry name" value="ETS_fam"/>
</dbReference>
<keyword evidence="7" id="KW-1185">Reference proteome</keyword>
<dbReference type="InterPro" id="IPR036388">
    <property type="entry name" value="WH-like_DNA-bd_sf"/>
</dbReference>
<feature type="compositionally biased region" description="Basic residues" evidence="4">
    <location>
        <begin position="485"/>
        <end position="504"/>
    </location>
</feature>
<evidence type="ECO:0000256" key="1">
    <source>
        <dbReference type="ARBA" id="ARBA00005562"/>
    </source>
</evidence>
<dbReference type="PANTHER" id="PTHR11849:SF289">
    <property type="entry name" value="ETS-LIKE PROTEIN POINTED"/>
    <property type="match status" value="1"/>
</dbReference>
<comment type="caution">
    <text evidence="6">The sequence shown here is derived from an EMBL/GenBank/DDBJ whole genome shotgun (WGS) entry which is preliminary data.</text>
</comment>
<gene>
    <name evidence="6" type="ORF">pipiens_016201</name>
</gene>
<evidence type="ECO:0000256" key="3">
    <source>
        <dbReference type="RuleBase" id="RU004019"/>
    </source>
</evidence>
<dbReference type="GO" id="GO:0005634">
    <property type="term" value="C:nucleus"/>
    <property type="evidence" value="ECO:0007669"/>
    <property type="project" value="UniProtKB-SubCell"/>
</dbReference>
<feature type="compositionally biased region" description="Basic residues" evidence="4">
    <location>
        <begin position="459"/>
        <end position="468"/>
    </location>
</feature>
<evidence type="ECO:0000256" key="4">
    <source>
        <dbReference type="SAM" id="MobiDB-lite"/>
    </source>
</evidence>
<feature type="compositionally biased region" description="Low complexity" evidence="4">
    <location>
        <begin position="344"/>
        <end position="358"/>
    </location>
</feature>
<evidence type="ECO:0000259" key="5">
    <source>
        <dbReference type="PROSITE" id="PS50061"/>
    </source>
</evidence>
<comment type="subcellular location">
    <subcellularLocation>
        <location evidence="3">Nucleus</location>
    </subcellularLocation>
</comment>
<dbReference type="EMBL" id="JBEHCU010010907">
    <property type="protein sequence ID" value="KAL1377530.1"/>
    <property type="molecule type" value="Genomic_DNA"/>
</dbReference>
<dbReference type="Gene3D" id="1.10.10.10">
    <property type="entry name" value="Winged helix-like DNA-binding domain superfamily/Winged helix DNA-binding domain"/>
    <property type="match status" value="1"/>
</dbReference>
<feature type="region of interest" description="Disordered" evidence="4">
    <location>
        <begin position="1"/>
        <end position="20"/>
    </location>
</feature>
<organism evidence="6 7">
    <name type="scientific">Culex pipiens pipiens</name>
    <name type="common">Northern house mosquito</name>
    <dbReference type="NCBI Taxonomy" id="38569"/>
    <lineage>
        <taxon>Eukaryota</taxon>
        <taxon>Metazoa</taxon>
        <taxon>Ecdysozoa</taxon>
        <taxon>Arthropoda</taxon>
        <taxon>Hexapoda</taxon>
        <taxon>Insecta</taxon>
        <taxon>Pterygota</taxon>
        <taxon>Neoptera</taxon>
        <taxon>Endopterygota</taxon>
        <taxon>Diptera</taxon>
        <taxon>Nematocera</taxon>
        <taxon>Culicoidea</taxon>
        <taxon>Culicidae</taxon>
        <taxon>Culicinae</taxon>
        <taxon>Culicini</taxon>
        <taxon>Culex</taxon>
        <taxon>Culex</taxon>
    </lineage>
</organism>
<feature type="region of interest" description="Disordered" evidence="4">
    <location>
        <begin position="448"/>
        <end position="573"/>
    </location>
</feature>
<dbReference type="SMART" id="SM00413">
    <property type="entry name" value="ETS"/>
    <property type="match status" value="1"/>
</dbReference>
<dbReference type="SUPFAM" id="SSF46785">
    <property type="entry name" value="Winged helix' DNA-binding domain"/>
    <property type="match status" value="1"/>
</dbReference>
<feature type="region of interest" description="Disordered" evidence="4">
    <location>
        <begin position="235"/>
        <end position="257"/>
    </location>
</feature>
<feature type="compositionally biased region" description="Basic and acidic residues" evidence="4">
    <location>
        <begin position="1"/>
        <end position="10"/>
    </location>
</feature>
<keyword evidence="2 3" id="KW-0238">DNA-binding</keyword>
<reference evidence="6 7" key="1">
    <citation type="submission" date="2024-05" db="EMBL/GenBank/DDBJ databases">
        <title>Culex pipiens pipiens assembly and annotation.</title>
        <authorList>
            <person name="Alout H."/>
            <person name="Durand T."/>
        </authorList>
    </citation>
    <scope>NUCLEOTIDE SEQUENCE [LARGE SCALE GENOMIC DNA]</scope>
    <source>
        <strain evidence="6">HA-2024</strain>
        <tissue evidence="6">Whole body</tissue>
    </source>
</reference>
<dbReference type="PROSITE" id="PS00345">
    <property type="entry name" value="ETS_DOMAIN_1"/>
    <property type="match status" value="1"/>
</dbReference>
<dbReference type="FunFam" id="1.10.10.10:FF:000586">
    <property type="entry name" value="Uncharacterized protein, isoform B"/>
    <property type="match status" value="1"/>
</dbReference>
<comment type="similarity">
    <text evidence="1 3">Belongs to the ETS family.</text>
</comment>
<accession>A0ABD1CMB3</accession>
<feature type="region of interest" description="Disordered" evidence="4">
    <location>
        <begin position="401"/>
        <end position="429"/>
    </location>
</feature>
<dbReference type="InterPro" id="IPR036390">
    <property type="entry name" value="WH_DNA-bd_sf"/>
</dbReference>
<feature type="compositionally biased region" description="Low complexity" evidence="4">
    <location>
        <begin position="469"/>
        <end position="484"/>
    </location>
</feature>
<protein>
    <recommendedName>
        <fullName evidence="5">ETS domain-containing protein</fullName>
    </recommendedName>
</protein>
<feature type="compositionally biased region" description="Polar residues" evidence="4">
    <location>
        <begin position="412"/>
        <end position="424"/>
    </location>
</feature>
<dbReference type="PANTHER" id="PTHR11849">
    <property type="entry name" value="ETS"/>
    <property type="match status" value="1"/>
</dbReference>
<sequence length="717" mass="80300">MSFKRSREDLTTSDPEEEPVQSLDELFSRMKTMFEQTNARIENCKSDLQSEFAVLREDMQQFKTECSNNVNKLSADLSKTRDNVSLNYERILVCGKLNDLLLSGVPYQSSENISNYVRSVSLALGYSDQDRPLIYTKRLARLPIADGTAPPLLLQFTFRAARDEFYRRYLSSRNLSLSHLGFSVNKRIYLNENLTELARSIKVTPQLAGPPGCSSTLEPDHVKILSSVSSSSATGSYQHQYLQPPPSSISSNNNYLNINHNHQQSASAAMVLQSYDVSLQDGANVSPYAGDYAPSSLLASANYYPDLDSSNLYHYHSHHQQLHSHHQGYTSLHDRSNSSPPPLGQQSSSNQQQQQHSGSSGGGGVGRRRRRWQYGGNHPQMKEEHEPNSFINIDDLPNFGVVPGHYEDQDQYHSLPQPETQTPSHGYLENSPEFYSAIQMEQKYMAPHYKSGPYTSRGGRYHQPHHHSGGSTATAGAGTGSQNSHSHHGGHGGHASSQHHHHPHHDGYHEYSSPYDTPPFQTVPSNTTSPQGSTGNNNNDSTGLGGHLDPWSQLHGHPGQHPGHPGAHPSLLDFQHPAYMGTTMGFDKTMLGTYGAQGGAPCFTGSGPIQLWQFLLELLTDKTCQNFISWTGDEWEFKLTDPDEVARRWGVRKNKPKMNYEKLSRGLRYYYDKNIIHKTAGKRYVYRFVCDLQTLLGYSAKQVHEMVDLKPDKRDDE</sequence>
<feature type="region of interest" description="Disordered" evidence="4">
    <location>
        <begin position="318"/>
        <end position="372"/>
    </location>
</feature>
<dbReference type="GO" id="GO:0003677">
    <property type="term" value="F:DNA binding"/>
    <property type="evidence" value="ECO:0007669"/>
    <property type="project" value="UniProtKB-KW"/>
</dbReference>
<feature type="compositionally biased region" description="Low complexity" evidence="4">
    <location>
        <begin position="532"/>
        <end position="542"/>
    </location>
</feature>
<feature type="compositionally biased region" description="Low complexity" evidence="4">
    <location>
        <begin position="555"/>
        <end position="569"/>
    </location>
</feature>
<dbReference type="PROSITE" id="PS00346">
    <property type="entry name" value="ETS_DOMAIN_2"/>
    <property type="match status" value="1"/>
</dbReference>
<feature type="domain" description="ETS" evidence="5">
    <location>
        <begin position="609"/>
        <end position="689"/>
    </location>
</feature>
<dbReference type="AlphaFoldDB" id="A0ABD1CMB3"/>
<keyword evidence="3" id="KW-0539">Nucleus</keyword>
<dbReference type="Proteomes" id="UP001562425">
    <property type="component" value="Unassembled WGS sequence"/>
</dbReference>
<dbReference type="PROSITE" id="PS50061">
    <property type="entry name" value="ETS_DOMAIN_3"/>
    <property type="match status" value="1"/>
</dbReference>
<dbReference type="InterPro" id="IPR000418">
    <property type="entry name" value="Ets_dom"/>
</dbReference>
<evidence type="ECO:0000313" key="7">
    <source>
        <dbReference type="Proteomes" id="UP001562425"/>
    </source>
</evidence>
<dbReference type="Pfam" id="PF00178">
    <property type="entry name" value="Ets"/>
    <property type="match status" value="1"/>
</dbReference>